<name>A0A154ICK5_RHILE</name>
<dbReference type="SUPFAM" id="SSF48452">
    <property type="entry name" value="TPR-like"/>
    <property type="match status" value="1"/>
</dbReference>
<accession>A0A154ICK5</accession>
<evidence type="ECO:0008006" key="2">
    <source>
        <dbReference type="Google" id="ProtNLM"/>
    </source>
</evidence>
<dbReference type="InterPro" id="IPR011990">
    <property type="entry name" value="TPR-like_helical_dom_sf"/>
</dbReference>
<comment type="caution">
    <text evidence="1">The sequence shown here is derived from an EMBL/GenBank/DDBJ whole genome shotgun (WGS) entry which is preliminary data.</text>
</comment>
<reference evidence="1" key="1">
    <citation type="submission" date="2016-03" db="EMBL/GenBank/DDBJ databases">
        <title>Microsymbionts genomes from the relict species Vavilovia formosa.</title>
        <authorList>
            <person name="Chirak E."/>
            <person name="Kimeklis A."/>
            <person name="Kopat V."/>
            <person name="Andronov E."/>
        </authorList>
    </citation>
    <scope>NUCLEOTIDE SEQUENCE [LARGE SCALE GENOMIC DNA]</scope>
    <source>
        <strain evidence="1">Vaf12</strain>
    </source>
</reference>
<protein>
    <recommendedName>
        <fullName evidence="2">Calcineurin-like phosphoesterase domain-containing protein</fullName>
    </recommendedName>
</protein>
<sequence>MISSDPTLSNPRQSLKEFWNNPALREGLWEEVGKSYRSFIGGVFENYTNWLSRAIQSGLHVVPDMTGILPGDASYLIETSYGRLGVAALNSTWLQLGGGDYLGQIHVDARQLLAVTGNRPDDWARGNDASLLLTHQPAKWLHASSPSTWDNDINPSGRFDLHLFGHMHEPDLSSTSHGGGLPRRSVQAAALFGLETFGNEGHQRIQGYSANRIAIEGENRIFTSWPRRLVELAGGKMKLAQDNSQDIDEDSGSFSVPYVVEKRAKRLAGLLLDGESNRGHAIDLVPPTTFDLSAIQYSAGGSAAHLKVRRLEQETAVQALKRDRILWLTSDWGMGHEGFISSIRNPLAVDENSIFSLDFNLFTKRSAFFDDLRTRFGVSFQQICETIAGIGPSILILDDLDSSSANAGDSIEVDVEGLARTVADFASDTFILIRSRRLPRSPKYKVVELKALDEADVGIYASESEIGGVRYSKPDAASKLFRHTDGIPSRIDDALRDLEIISLDDLMSSNPDFGDTGGLIAAPAALVATVSELRQSDDRAEQRAYNLLLALAALPQGEQLIRLKRFLGPHPFGPVHARSLLERSLIDTVTLTTLEAMSGDSTNKALVVPRPVREYIRDTIDEKTAKEIDLRALDLYFGDNWSVGDIHSSPTGKRVRQALCDGYEVQNASTLILRTTRRVLDSGSELEIESALKLTLAFIDVLRDGDHYRSAARLCEDMIRILEDTQKYESELNLLRYEYARSLRMTSQIAEARTNFEALDHSLLSKRQRQQAELGLAMCLESQGEGEEAAKAAQRAIAIDNKTASALHAKVILAEQIQDDAARNAQLKRHLQAARRQESHVLANNIIIALAKDSRKRGNTSDELLKQVIVTSRSTGDFYNAARAIVDLANQPGAEERLTVDERERLIETYHFLYNERLYNLFDKCHAALWKVFERDEDQANLLNLFRHSSFIWRLNGREAQEIKYLAKLTRNVSDLMAGGLSHTNRDGAYFVVRVTVVLGGIPDAIGEHED</sequence>
<gene>
    <name evidence="1" type="ORF">A4A59_28045</name>
</gene>
<dbReference type="Gene3D" id="1.25.40.10">
    <property type="entry name" value="Tetratricopeptide repeat domain"/>
    <property type="match status" value="1"/>
</dbReference>
<organism evidence="1">
    <name type="scientific">Rhizobium leguminosarum</name>
    <dbReference type="NCBI Taxonomy" id="384"/>
    <lineage>
        <taxon>Bacteria</taxon>
        <taxon>Pseudomonadati</taxon>
        <taxon>Pseudomonadota</taxon>
        <taxon>Alphaproteobacteria</taxon>
        <taxon>Hyphomicrobiales</taxon>
        <taxon>Rhizobiaceae</taxon>
        <taxon>Rhizobium/Agrobacterium group</taxon>
        <taxon>Rhizobium</taxon>
    </lineage>
</organism>
<dbReference type="AlphaFoldDB" id="A0A154ICK5"/>
<dbReference type="RefSeq" id="WP_062943918.1">
    <property type="nucleotide sequence ID" value="NZ_CP171844.1"/>
</dbReference>
<proteinExistence type="predicted"/>
<dbReference type="EMBL" id="LVYU01000118">
    <property type="protein sequence ID" value="KZA98318.1"/>
    <property type="molecule type" value="Genomic_DNA"/>
</dbReference>
<evidence type="ECO:0000313" key="1">
    <source>
        <dbReference type="EMBL" id="KZA98318.1"/>
    </source>
</evidence>